<feature type="transmembrane region" description="Helical" evidence="7">
    <location>
        <begin position="146"/>
        <end position="172"/>
    </location>
</feature>
<keyword evidence="4 7" id="KW-0812">Transmembrane</keyword>
<feature type="transmembrane region" description="Helical" evidence="7">
    <location>
        <begin position="82"/>
        <end position="101"/>
    </location>
</feature>
<organism evidence="8 9">
    <name type="scientific">Actinocatenispora rupis</name>
    <dbReference type="NCBI Taxonomy" id="519421"/>
    <lineage>
        <taxon>Bacteria</taxon>
        <taxon>Bacillati</taxon>
        <taxon>Actinomycetota</taxon>
        <taxon>Actinomycetes</taxon>
        <taxon>Micromonosporales</taxon>
        <taxon>Micromonosporaceae</taxon>
        <taxon>Actinocatenispora</taxon>
    </lineage>
</organism>
<dbReference type="InterPro" id="IPR010290">
    <property type="entry name" value="TM_effector"/>
</dbReference>
<name>A0A8J3NEB6_9ACTN</name>
<keyword evidence="2" id="KW-0813">Transport</keyword>
<feature type="transmembrane region" description="Helical" evidence="7">
    <location>
        <begin position="259"/>
        <end position="280"/>
    </location>
</feature>
<evidence type="ECO:0000313" key="9">
    <source>
        <dbReference type="Proteomes" id="UP000612808"/>
    </source>
</evidence>
<dbReference type="Gene3D" id="1.20.1250.20">
    <property type="entry name" value="MFS general substrate transporter like domains"/>
    <property type="match status" value="1"/>
</dbReference>
<feature type="transmembrane region" description="Helical" evidence="7">
    <location>
        <begin position="312"/>
        <end position="330"/>
    </location>
</feature>
<evidence type="ECO:0000256" key="5">
    <source>
        <dbReference type="ARBA" id="ARBA00022989"/>
    </source>
</evidence>
<dbReference type="PANTHER" id="PTHR23513">
    <property type="entry name" value="INTEGRAL MEMBRANE EFFLUX PROTEIN-RELATED"/>
    <property type="match status" value="1"/>
</dbReference>
<dbReference type="RefSeq" id="WP_203661126.1">
    <property type="nucleotide sequence ID" value="NZ_BAAAZM010000020.1"/>
</dbReference>
<evidence type="ECO:0000313" key="8">
    <source>
        <dbReference type="EMBL" id="GID13790.1"/>
    </source>
</evidence>
<dbReference type="PANTHER" id="PTHR23513:SF11">
    <property type="entry name" value="STAPHYLOFERRIN A TRANSPORTER"/>
    <property type="match status" value="1"/>
</dbReference>
<protein>
    <recommendedName>
        <fullName evidence="10">Transmembrane secretion effector</fullName>
    </recommendedName>
</protein>
<dbReference type="Pfam" id="PF05977">
    <property type="entry name" value="MFS_3"/>
    <property type="match status" value="1"/>
</dbReference>
<comment type="subcellular location">
    <subcellularLocation>
        <location evidence="1">Cell membrane</location>
        <topology evidence="1">Multi-pass membrane protein</topology>
    </subcellularLocation>
</comment>
<evidence type="ECO:0000256" key="6">
    <source>
        <dbReference type="ARBA" id="ARBA00023136"/>
    </source>
</evidence>
<comment type="caution">
    <text evidence="8">The sequence shown here is derived from an EMBL/GenBank/DDBJ whole genome shotgun (WGS) entry which is preliminary data.</text>
</comment>
<dbReference type="InterPro" id="IPR036259">
    <property type="entry name" value="MFS_trans_sf"/>
</dbReference>
<dbReference type="GO" id="GO:0005886">
    <property type="term" value="C:plasma membrane"/>
    <property type="evidence" value="ECO:0007669"/>
    <property type="project" value="UniProtKB-SubCell"/>
</dbReference>
<feature type="transmembrane region" description="Helical" evidence="7">
    <location>
        <begin position="287"/>
        <end position="306"/>
    </location>
</feature>
<dbReference type="EMBL" id="BOMB01000026">
    <property type="protein sequence ID" value="GID13790.1"/>
    <property type="molecule type" value="Genomic_DNA"/>
</dbReference>
<evidence type="ECO:0000256" key="4">
    <source>
        <dbReference type="ARBA" id="ARBA00022692"/>
    </source>
</evidence>
<dbReference type="Proteomes" id="UP000612808">
    <property type="component" value="Unassembled WGS sequence"/>
</dbReference>
<evidence type="ECO:0000256" key="2">
    <source>
        <dbReference type="ARBA" id="ARBA00022448"/>
    </source>
</evidence>
<reference evidence="8" key="1">
    <citation type="submission" date="2021-01" db="EMBL/GenBank/DDBJ databases">
        <title>Whole genome shotgun sequence of Actinocatenispora rupis NBRC 107355.</title>
        <authorList>
            <person name="Komaki H."/>
            <person name="Tamura T."/>
        </authorList>
    </citation>
    <scope>NUCLEOTIDE SEQUENCE</scope>
    <source>
        <strain evidence="8">NBRC 107355</strain>
    </source>
</reference>
<feature type="transmembrane region" description="Helical" evidence="7">
    <location>
        <begin position="52"/>
        <end position="70"/>
    </location>
</feature>
<proteinExistence type="predicted"/>
<evidence type="ECO:0008006" key="10">
    <source>
        <dbReference type="Google" id="ProtNLM"/>
    </source>
</evidence>
<sequence length="437" mass="46550">MSGSLARTFRSLHVRNYRLFATGQVVSLVGNWMQFTAQDWTVLHLSNNSGSALGWVTALQFLPVVLLTLYGGKLADRYDKRTLLLCTNVGAGLVAASLGLLTVTGQIQLWHVFVLSACLGTVNAIDNPARQAFVSEMVGPDLLPNAISLNGAIFNAARIIGPAVAGVALSLIGTGPVFLLNCVTYAATFVALTLMDPADLHRSVVRRGRDARIVDGVRYATRRPDLLLPMAVMLVIGALGFNFQLTLALVSKTVFHRGAASFGLLTTMLAVGALAGALASSRRAGRPSAYTVIVAAFGFGVFETLAAFAPSYVAEAGLLVLTGFFMIFLAQAANQRIQLGVGEAYRGRVMALYVLVFQGSTPVFAPLLGWLAQHLGARSSLWIGGVASILAAGAVLAYRSYRRDVRVRVHARPRPHVHLVESAGDLRIPAGRARIAR</sequence>
<keyword evidence="6 7" id="KW-0472">Membrane</keyword>
<evidence type="ECO:0000256" key="3">
    <source>
        <dbReference type="ARBA" id="ARBA00022475"/>
    </source>
</evidence>
<feature type="transmembrane region" description="Helical" evidence="7">
    <location>
        <begin position="226"/>
        <end position="247"/>
    </location>
</feature>
<dbReference type="AlphaFoldDB" id="A0A8J3NEB6"/>
<feature type="transmembrane region" description="Helical" evidence="7">
    <location>
        <begin position="379"/>
        <end position="398"/>
    </location>
</feature>
<keyword evidence="5 7" id="KW-1133">Transmembrane helix</keyword>
<dbReference type="CDD" id="cd06173">
    <property type="entry name" value="MFS_MefA_like"/>
    <property type="match status" value="1"/>
</dbReference>
<dbReference type="SUPFAM" id="SSF103473">
    <property type="entry name" value="MFS general substrate transporter"/>
    <property type="match status" value="1"/>
</dbReference>
<evidence type="ECO:0000256" key="1">
    <source>
        <dbReference type="ARBA" id="ARBA00004651"/>
    </source>
</evidence>
<keyword evidence="3" id="KW-1003">Cell membrane</keyword>
<accession>A0A8J3NEB6</accession>
<gene>
    <name evidence="8" type="ORF">Aru02nite_46790</name>
</gene>
<evidence type="ECO:0000256" key="7">
    <source>
        <dbReference type="SAM" id="Phobius"/>
    </source>
</evidence>
<feature type="transmembrane region" description="Helical" evidence="7">
    <location>
        <begin position="351"/>
        <end position="373"/>
    </location>
</feature>
<keyword evidence="9" id="KW-1185">Reference proteome</keyword>